<keyword evidence="2" id="KW-1185">Reference proteome</keyword>
<name>A0A2G5EN00_AQUCA</name>
<proteinExistence type="predicted"/>
<accession>A0A2G5EN00</accession>
<gene>
    <name evidence="1" type="ORF">AQUCO_00600102v1</name>
</gene>
<dbReference type="EMBL" id="KZ305023">
    <property type="protein sequence ID" value="PIA57133.1"/>
    <property type="molecule type" value="Genomic_DNA"/>
</dbReference>
<protein>
    <submittedName>
        <fullName evidence="1">Uncharacterized protein</fullName>
    </submittedName>
</protein>
<evidence type="ECO:0000313" key="1">
    <source>
        <dbReference type="EMBL" id="PIA57133.1"/>
    </source>
</evidence>
<evidence type="ECO:0000313" key="2">
    <source>
        <dbReference type="Proteomes" id="UP000230069"/>
    </source>
</evidence>
<sequence length="68" mass="7873">MSMKYFIILHHLKSFIATRTFSSKRPISYQRLFPSSSPISKDFLEYVTNLSFVHTSESNTHLPLSPPI</sequence>
<reference evidence="1 2" key="1">
    <citation type="submission" date="2017-09" db="EMBL/GenBank/DDBJ databases">
        <title>WGS assembly of Aquilegia coerulea Goldsmith.</title>
        <authorList>
            <person name="Hodges S."/>
            <person name="Kramer E."/>
            <person name="Nordborg M."/>
            <person name="Tomkins J."/>
            <person name="Borevitz J."/>
            <person name="Derieg N."/>
            <person name="Yan J."/>
            <person name="Mihaltcheva S."/>
            <person name="Hayes R.D."/>
            <person name="Rokhsar D."/>
        </authorList>
    </citation>
    <scope>NUCLEOTIDE SEQUENCE [LARGE SCALE GENOMIC DNA]</scope>
    <source>
        <strain evidence="2">cv. Goldsmith</strain>
    </source>
</reference>
<dbReference type="InParanoid" id="A0A2G5EN00"/>
<dbReference type="AlphaFoldDB" id="A0A2G5EN00"/>
<dbReference type="Proteomes" id="UP000230069">
    <property type="component" value="Unassembled WGS sequence"/>
</dbReference>
<organism evidence="1 2">
    <name type="scientific">Aquilegia coerulea</name>
    <name type="common">Rocky mountain columbine</name>
    <dbReference type="NCBI Taxonomy" id="218851"/>
    <lineage>
        <taxon>Eukaryota</taxon>
        <taxon>Viridiplantae</taxon>
        <taxon>Streptophyta</taxon>
        <taxon>Embryophyta</taxon>
        <taxon>Tracheophyta</taxon>
        <taxon>Spermatophyta</taxon>
        <taxon>Magnoliopsida</taxon>
        <taxon>Ranunculales</taxon>
        <taxon>Ranunculaceae</taxon>
        <taxon>Thalictroideae</taxon>
        <taxon>Aquilegia</taxon>
    </lineage>
</organism>